<reference evidence="2 3" key="1">
    <citation type="submission" date="2015-05" db="EMBL/GenBank/DDBJ databases">
        <title>Genome sequencing and analysis of members of genus Stenotrophomonas.</title>
        <authorList>
            <person name="Patil P.P."/>
            <person name="Midha S."/>
            <person name="Patil P.B."/>
        </authorList>
    </citation>
    <scope>NUCLEOTIDE SEQUENCE [LARGE SCALE GENOMIC DNA]</scope>
    <source>
        <strain evidence="2 3">DSM 24757</strain>
    </source>
</reference>
<dbReference type="Proteomes" id="UP000050956">
    <property type="component" value="Unassembled WGS sequence"/>
</dbReference>
<evidence type="ECO:0000256" key="1">
    <source>
        <dbReference type="SAM" id="MobiDB-lite"/>
    </source>
</evidence>
<protein>
    <submittedName>
        <fullName evidence="2">Uncharacterized protein</fullName>
    </submittedName>
</protein>
<keyword evidence="3" id="KW-1185">Reference proteome</keyword>
<evidence type="ECO:0000313" key="2">
    <source>
        <dbReference type="EMBL" id="KRG78922.1"/>
    </source>
</evidence>
<comment type="caution">
    <text evidence="2">The sequence shown here is derived from an EMBL/GenBank/DDBJ whole genome shotgun (WGS) entry which is preliminary data.</text>
</comment>
<dbReference type="STRING" id="336566.ABB30_02500"/>
<organism evidence="2 3">
    <name type="scientific">Stenotrophomonas ginsengisoli</name>
    <dbReference type="NCBI Taxonomy" id="336566"/>
    <lineage>
        <taxon>Bacteria</taxon>
        <taxon>Pseudomonadati</taxon>
        <taxon>Pseudomonadota</taxon>
        <taxon>Gammaproteobacteria</taxon>
        <taxon>Lysobacterales</taxon>
        <taxon>Lysobacteraceae</taxon>
        <taxon>Stenotrophomonas</taxon>
    </lineage>
</organism>
<dbReference type="PATRIC" id="fig|336566.3.peg.2907"/>
<name>A0A0R0DKU3_9GAMM</name>
<feature type="region of interest" description="Disordered" evidence="1">
    <location>
        <begin position="78"/>
        <end position="101"/>
    </location>
</feature>
<sequence>MYADHCDASLLHADLAALHDALQADDNTLAQQIMHSHDRHLRQYIDQRGAHADMDSLRELLALQHSLSREMLQRRDRAAAHLRGQRQARNAASAYQHAQEL</sequence>
<accession>A0A0R0DKU3</accession>
<dbReference type="AlphaFoldDB" id="A0A0R0DKU3"/>
<proteinExistence type="predicted"/>
<dbReference type="EMBL" id="LDJM01000007">
    <property type="protein sequence ID" value="KRG78922.1"/>
    <property type="molecule type" value="Genomic_DNA"/>
</dbReference>
<gene>
    <name evidence="2" type="ORF">ABB30_02500</name>
</gene>
<evidence type="ECO:0000313" key="3">
    <source>
        <dbReference type="Proteomes" id="UP000050956"/>
    </source>
</evidence>